<dbReference type="EMBL" id="AP024355">
    <property type="protein sequence ID" value="BCR03330.1"/>
    <property type="molecule type" value="Genomic_DNA"/>
</dbReference>
<dbReference type="InterPro" id="IPR011006">
    <property type="entry name" value="CheY-like_superfamily"/>
</dbReference>
<evidence type="ECO:0000259" key="3">
    <source>
        <dbReference type="PROSITE" id="PS50110"/>
    </source>
</evidence>
<accession>A0ABM8HM76</accession>
<keyword evidence="5" id="KW-1185">Reference proteome</keyword>
<gene>
    <name evidence="4" type="ORF">DESUT3_03990</name>
</gene>
<dbReference type="SUPFAM" id="SSF52172">
    <property type="entry name" value="CheY-like"/>
    <property type="match status" value="1"/>
</dbReference>
<organism evidence="4 5">
    <name type="scientific">Desulfuromonas versatilis</name>
    <dbReference type="NCBI Taxonomy" id="2802975"/>
    <lineage>
        <taxon>Bacteria</taxon>
        <taxon>Pseudomonadati</taxon>
        <taxon>Thermodesulfobacteriota</taxon>
        <taxon>Desulfuromonadia</taxon>
        <taxon>Desulfuromonadales</taxon>
        <taxon>Desulfuromonadaceae</taxon>
        <taxon>Desulfuromonas</taxon>
    </lineage>
</organism>
<dbReference type="InterPro" id="IPR001789">
    <property type="entry name" value="Sig_transdc_resp-reg_receiver"/>
</dbReference>
<dbReference type="PROSITE" id="PS50110">
    <property type="entry name" value="RESPONSE_REGULATORY"/>
    <property type="match status" value="1"/>
</dbReference>
<proteinExistence type="predicted"/>
<name>A0ABM8HM76_9BACT</name>
<dbReference type="PANTHER" id="PTHR44591">
    <property type="entry name" value="STRESS RESPONSE REGULATOR PROTEIN 1"/>
    <property type="match status" value="1"/>
</dbReference>
<dbReference type="PANTHER" id="PTHR44591:SF3">
    <property type="entry name" value="RESPONSE REGULATORY DOMAIN-CONTAINING PROTEIN"/>
    <property type="match status" value="1"/>
</dbReference>
<sequence length="121" mass="13599">MKKILVVDDQLTIRELVEATLRSEQCQVLHADSGERAIDLVRAEKPDLILLDIMLPEGLDGYAVARTLKQDAATRQVPIIALTAKVQQIDREQAFAAGVDDYLAKPFSLKELRAKVERFLR</sequence>
<evidence type="ECO:0000256" key="1">
    <source>
        <dbReference type="ARBA" id="ARBA00022553"/>
    </source>
</evidence>
<evidence type="ECO:0000256" key="2">
    <source>
        <dbReference type="PROSITE-ProRule" id="PRU00169"/>
    </source>
</evidence>
<reference evidence="4 5" key="2">
    <citation type="journal article" date="2021" name="Int. J. Syst. Evol. Microbiol.">
        <title>Isolation and Polyphasic Characterization of Desulfuromonas versatilis sp. Nov., an Electrogenic Bacteria Capable of Versatile Metabolism Isolated from a Graphene Oxide-Reducing Enrichment Culture.</title>
        <authorList>
            <person name="Xie L."/>
            <person name="Yoshida N."/>
            <person name="Ishii S."/>
            <person name="Meng L."/>
        </authorList>
    </citation>
    <scope>NUCLEOTIDE SEQUENCE [LARGE SCALE GENOMIC DNA]</scope>
    <source>
        <strain evidence="4 5">NIT-T3</strain>
    </source>
</reference>
<dbReference type="RefSeq" id="WP_221250809.1">
    <property type="nucleotide sequence ID" value="NZ_AP024355.1"/>
</dbReference>
<evidence type="ECO:0000313" key="5">
    <source>
        <dbReference type="Proteomes" id="UP001319827"/>
    </source>
</evidence>
<feature type="modified residue" description="4-aspartylphosphate" evidence="2">
    <location>
        <position position="52"/>
    </location>
</feature>
<feature type="domain" description="Response regulatory" evidence="3">
    <location>
        <begin position="3"/>
        <end position="120"/>
    </location>
</feature>
<dbReference type="Proteomes" id="UP001319827">
    <property type="component" value="Chromosome"/>
</dbReference>
<dbReference type="Gene3D" id="3.40.50.2300">
    <property type="match status" value="1"/>
</dbReference>
<dbReference type="SMART" id="SM00448">
    <property type="entry name" value="REC"/>
    <property type="match status" value="1"/>
</dbReference>
<dbReference type="InterPro" id="IPR050595">
    <property type="entry name" value="Bact_response_regulator"/>
</dbReference>
<evidence type="ECO:0000313" key="4">
    <source>
        <dbReference type="EMBL" id="BCR03330.1"/>
    </source>
</evidence>
<keyword evidence="1 2" id="KW-0597">Phosphoprotein</keyword>
<reference evidence="4 5" key="1">
    <citation type="journal article" date="2016" name="C (Basel)">
        <title>Selective Growth of and Electricity Production by Marine Exoelectrogenic Bacteria in Self-Aggregated Hydrogel of Microbially Reduced Graphene Oxide.</title>
        <authorList>
            <person name="Yoshida N."/>
            <person name="Goto Y."/>
            <person name="Miyata Y."/>
        </authorList>
    </citation>
    <scope>NUCLEOTIDE SEQUENCE [LARGE SCALE GENOMIC DNA]</scope>
    <source>
        <strain evidence="4 5">NIT-T3</strain>
    </source>
</reference>
<dbReference type="Pfam" id="PF00072">
    <property type="entry name" value="Response_reg"/>
    <property type="match status" value="1"/>
</dbReference>
<protein>
    <recommendedName>
        <fullName evidence="3">Response regulatory domain-containing protein</fullName>
    </recommendedName>
</protein>